<feature type="transmembrane region" description="Helical" evidence="1">
    <location>
        <begin position="67"/>
        <end position="86"/>
    </location>
</feature>
<accession>A0ABW3B5U7</accession>
<evidence type="ECO:0000313" key="2">
    <source>
        <dbReference type="EMBL" id="MFD0798369.1"/>
    </source>
</evidence>
<keyword evidence="1" id="KW-0472">Membrane</keyword>
<evidence type="ECO:0000256" key="1">
    <source>
        <dbReference type="SAM" id="Phobius"/>
    </source>
</evidence>
<name>A0ABW3B5U7_9FLAO</name>
<feature type="transmembrane region" description="Helical" evidence="1">
    <location>
        <begin position="12"/>
        <end position="29"/>
    </location>
</feature>
<sequence>MILNKSKISQGFILAGLMNLTVLVFSRFFTNSTINALDPDVMSNFGILMIVLWGLAYIAVATSYQKVKWLVLVFAIEKLVYGYVWITWMLKNSLSKVFEQDLMAGLFYSIYGINDLLFSIFFFYVFYGKMKSSVS</sequence>
<feature type="transmembrane region" description="Helical" evidence="1">
    <location>
        <begin position="106"/>
        <end position="127"/>
    </location>
</feature>
<reference evidence="3" key="1">
    <citation type="journal article" date="2019" name="Int. J. Syst. Evol. Microbiol.">
        <title>The Global Catalogue of Microorganisms (GCM) 10K type strain sequencing project: providing services to taxonomists for standard genome sequencing and annotation.</title>
        <authorList>
            <consortium name="The Broad Institute Genomics Platform"/>
            <consortium name="The Broad Institute Genome Sequencing Center for Infectious Disease"/>
            <person name="Wu L."/>
            <person name="Ma J."/>
        </authorList>
    </citation>
    <scope>NUCLEOTIDE SEQUENCE [LARGE SCALE GENOMIC DNA]</scope>
    <source>
        <strain evidence="3">CCUG 61948</strain>
    </source>
</reference>
<gene>
    <name evidence="2" type="ORF">ACFQZJ_12930</name>
</gene>
<keyword evidence="3" id="KW-1185">Reference proteome</keyword>
<dbReference type="RefSeq" id="WP_379935083.1">
    <property type="nucleotide sequence ID" value="NZ_JBHTHY010000011.1"/>
</dbReference>
<keyword evidence="1" id="KW-1133">Transmembrane helix</keyword>
<keyword evidence="1" id="KW-0812">Transmembrane</keyword>
<feature type="transmembrane region" description="Helical" evidence="1">
    <location>
        <begin position="41"/>
        <end position="60"/>
    </location>
</feature>
<evidence type="ECO:0000313" key="3">
    <source>
        <dbReference type="Proteomes" id="UP001597012"/>
    </source>
</evidence>
<dbReference type="EMBL" id="JBHTHY010000011">
    <property type="protein sequence ID" value="MFD0798369.1"/>
    <property type="molecule type" value="Genomic_DNA"/>
</dbReference>
<proteinExistence type="predicted"/>
<organism evidence="2 3">
    <name type="scientific">Maribacter chungangensis</name>
    <dbReference type="NCBI Taxonomy" id="1069117"/>
    <lineage>
        <taxon>Bacteria</taxon>
        <taxon>Pseudomonadati</taxon>
        <taxon>Bacteroidota</taxon>
        <taxon>Flavobacteriia</taxon>
        <taxon>Flavobacteriales</taxon>
        <taxon>Flavobacteriaceae</taxon>
        <taxon>Maribacter</taxon>
    </lineage>
</organism>
<dbReference type="Proteomes" id="UP001597012">
    <property type="component" value="Unassembled WGS sequence"/>
</dbReference>
<comment type="caution">
    <text evidence="2">The sequence shown here is derived from an EMBL/GenBank/DDBJ whole genome shotgun (WGS) entry which is preliminary data.</text>
</comment>
<protein>
    <submittedName>
        <fullName evidence="2">Uncharacterized protein</fullName>
    </submittedName>
</protein>